<dbReference type="SUPFAM" id="SSF56574">
    <property type="entry name" value="Serpins"/>
    <property type="match status" value="1"/>
</dbReference>
<comment type="subcellular location">
    <subcellularLocation>
        <location evidence="1">Secreted</location>
    </subcellularLocation>
</comment>
<dbReference type="SMART" id="SM00093">
    <property type="entry name" value="SERPIN"/>
    <property type="match status" value="1"/>
</dbReference>
<dbReference type="Pfam" id="PF00079">
    <property type="entry name" value="Serpin"/>
    <property type="match status" value="1"/>
</dbReference>
<dbReference type="InterPro" id="IPR023796">
    <property type="entry name" value="Serpin_dom"/>
</dbReference>
<evidence type="ECO:0000256" key="4">
    <source>
        <dbReference type="ARBA" id="ARBA00022690"/>
    </source>
</evidence>
<dbReference type="GO" id="GO:0005615">
    <property type="term" value="C:extracellular space"/>
    <property type="evidence" value="ECO:0007669"/>
    <property type="project" value="InterPro"/>
</dbReference>
<feature type="domain" description="Serpin" evidence="8">
    <location>
        <begin position="15"/>
        <end position="380"/>
    </location>
</feature>
<dbReference type="AlphaFoldDB" id="A0A7L7S5Y8"/>
<dbReference type="InterPro" id="IPR000215">
    <property type="entry name" value="Serpin_fam"/>
</dbReference>
<accession>A0A7L7S5Y8</accession>
<dbReference type="InterPro" id="IPR042185">
    <property type="entry name" value="Serpin_sf_2"/>
</dbReference>
<gene>
    <name evidence="9" type="primary">RHS3</name>
</gene>
<sequence>MAVNQLGDSVLNFAVDLYSHLKPKDGRKGNVFFSPFSISAALSMALGGARNKTAKELSTVLRVPDDAQIHNHFSDFFSKLPSYAADVKLHIANRMYCEQTFPVLETYLSLLRDSYGATIESVDFRNGYETVRLQANAWVERETEFKIKDLLPGGSVNDRTSLIVINAIYFKGLWSSQFRPDATHPSDFHLDSKSKKQVDMMFHKDSYTTARCEELDVDALEIPYQGDKTSMVILLPNDIEGLSKLEERLTASKLANLLENLCGFADVELYLPKFKLEQAISLKEVLQEMGIKEFFSSDADLSAICEKDKLAASDVVHKAFVEVNEEGTEAAAATALIMLGCCMSSLPPRTYKFIVDRPFMFLIRSRDPDLVLFMGSVRDL</sequence>
<dbReference type="PANTHER" id="PTHR11461:SF211">
    <property type="entry name" value="GH10112P-RELATED"/>
    <property type="match status" value="1"/>
</dbReference>
<evidence type="ECO:0000256" key="6">
    <source>
        <dbReference type="ARBA" id="ARBA00023180"/>
    </source>
</evidence>
<evidence type="ECO:0000256" key="1">
    <source>
        <dbReference type="ARBA" id="ARBA00004613"/>
    </source>
</evidence>
<dbReference type="EMBL" id="MT040607">
    <property type="protein sequence ID" value="QNV48478.1"/>
    <property type="molecule type" value="mRNA"/>
</dbReference>
<evidence type="ECO:0000256" key="3">
    <source>
        <dbReference type="ARBA" id="ARBA00022525"/>
    </source>
</evidence>
<dbReference type="GO" id="GO:0004867">
    <property type="term" value="F:serine-type endopeptidase inhibitor activity"/>
    <property type="evidence" value="ECO:0007669"/>
    <property type="project" value="UniProtKB-KW"/>
</dbReference>
<evidence type="ECO:0000313" key="9">
    <source>
        <dbReference type="EMBL" id="QNV48478.1"/>
    </source>
</evidence>
<dbReference type="InterPro" id="IPR036186">
    <property type="entry name" value="Serpin_sf"/>
</dbReference>
<evidence type="ECO:0000256" key="5">
    <source>
        <dbReference type="ARBA" id="ARBA00022900"/>
    </source>
</evidence>
<organism evidence="9">
    <name type="scientific">Rhipicephalus haemaphysaloides</name>
    <name type="common">Tick</name>
    <dbReference type="NCBI Taxonomy" id="237073"/>
    <lineage>
        <taxon>Eukaryota</taxon>
        <taxon>Metazoa</taxon>
        <taxon>Ecdysozoa</taxon>
        <taxon>Arthropoda</taxon>
        <taxon>Chelicerata</taxon>
        <taxon>Arachnida</taxon>
        <taxon>Acari</taxon>
        <taxon>Parasitiformes</taxon>
        <taxon>Ixodida</taxon>
        <taxon>Ixodoidea</taxon>
        <taxon>Ixodidae</taxon>
        <taxon>Rhipicephalinae</taxon>
        <taxon>Rhipicephalus</taxon>
        <taxon>Rhipicephalus</taxon>
    </lineage>
</organism>
<keyword evidence="3" id="KW-0964">Secreted</keyword>
<name>A0A7L7S5Y8_RHIHE</name>
<dbReference type="InterPro" id="IPR023795">
    <property type="entry name" value="Serpin_CS"/>
</dbReference>
<evidence type="ECO:0000256" key="7">
    <source>
        <dbReference type="RuleBase" id="RU000411"/>
    </source>
</evidence>
<keyword evidence="6" id="KW-0325">Glycoprotein</keyword>
<keyword evidence="4" id="KW-0646">Protease inhibitor</keyword>
<keyword evidence="5" id="KW-0722">Serine protease inhibitor</keyword>
<protein>
    <submittedName>
        <fullName evidence="9">Serpin 3</fullName>
    </submittedName>
</protein>
<dbReference type="Gene3D" id="3.30.497.10">
    <property type="entry name" value="Antithrombin, subunit I, domain 2"/>
    <property type="match status" value="1"/>
</dbReference>
<dbReference type="PROSITE" id="PS00284">
    <property type="entry name" value="SERPIN"/>
    <property type="match status" value="1"/>
</dbReference>
<dbReference type="Gene3D" id="2.30.39.10">
    <property type="entry name" value="Alpha-1-antitrypsin, domain 1"/>
    <property type="match status" value="1"/>
</dbReference>
<proteinExistence type="evidence at transcript level"/>
<dbReference type="InterPro" id="IPR042178">
    <property type="entry name" value="Serpin_sf_1"/>
</dbReference>
<dbReference type="CDD" id="cd00172">
    <property type="entry name" value="serpin"/>
    <property type="match status" value="1"/>
</dbReference>
<comment type="similarity">
    <text evidence="2 7">Belongs to the serpin family.</text>
</comment>
<evidence type="ECO:0000256" key="2">
    <source>
        <dbReference type="ARBA" id="ARBA00009500"/>
    </source>
</evidence>
<evidence type="ECO:0000259" key="8">
    <source>
        <dbReference type="SMART" id="SM00093"/>
    </source>
</evidence>
<reference evidence="9" key="1">
    <citation type="journal article" date="2020" name="Infect. Genet. Evol.">
        <title>A family of serine protease inhibitors (serpins) and its expression profiles in the ovaries of Rhipicephalus haemaphysaloides.</title>
        <authorList>
            <person name="Xu Z."/>
            <person name="Yan Y."/>
            <person name="Cao J."/>
            <person name="Zhou Y."/>
            <person name="Zhang H."/>
            <person name="Xu Q."/>
            <person name="Zhou J."/>
        </authorList>
    </citation>
    <scope>NUCLEOTIDE SEQUENCE</scope>
</reference>
<dbReference type="PANTHER" id="PTHR11461">
    <property type="entry name" value="SERINE PROTEASE INHIBITOR, SERPIN"/>
    <property type="match status" value="1"/>
</dbReference>